<evidence type="ECO:0000313" key="2">
    <source>
        <dbReference type="Proteomes" id="UP001501444"/>
    </source>
</evidence>
<keyword evidence="2" id="KW-1185">Reference proteome</keyword>
<name>A0ABP5U725_9ACTN</name>
<evidence type="ECO:0000313" key="1">
    <source>
        <dbReference type="EMBL" id="GAA2369521.1"/>
    </source>
</evidence>
<reference evidence="2" key="1">
    <citation type="journal article" date="2019" name="Int. J. Syst. Evol. Microbiol.">
        <title>The Global Catalogue of Microorganisms (GCM) 10K type strain sequencing project: providing services to taxonomists for standard genome sequencing and annotation.</title>
        <authorList>
            <consortium name="The Broad Institute Genomics Platform"/>
            <consortium name="The Broad Institute Genome Sequencing Center for Infectious Disease"/>
            <person name="Wu L."/>
            <person name="Ma J."/>
        </authorList>
    </citation>
    <scope>NUCLEOTIDE SEQUENCE [LARGE SCALE GENOMIC DNA]</scope>
    <source>
        <strain evidence="2">JCM 3272</strain>
    </source>
</reference>
<accession>A0ABP5U725</accession>
<dbReference type="Proteomes" id="UP001501444">
    <property type="component" value="Unassembled WGS sequence"/>
</dbReference>
<gene>
    <name evidence="1" type="ORF">GCM10010170_069980</name>
</gene>
<sequence length="58" mass="6082">MTRLWDAAATNSVSVLRALADTGERSAAVRLVTLLLNQGRVDQLSREVAAGTPMAADA</sequence>
<organism evidence="1 2">
    <name type="scientific">Dactylosporangium salmoneum</name>
    <dbReference type="NCBI Taxonomy" id="53361"/>
    <lineage>
        <taxon>Bacteria</taxon>
        <taxon>Bacillati</taxon>
        <taxon>Actinomycetota</taxon>
        <taxon>Actinomycetes</taxon>
        <taxon>Micromonosporales</taxon>
        <taxon>Micromonosporaceae</taxon>
        <taxon>Dactylosporangium</taxon>
    </lineage>
</organism>
<comment type="caution">
    <text evidence="1">The sequence shown here is derived from an EMBL/GenBank/DDBJ whole genome shotgun (WGS) entry which is preliminary data.</text>
</comment>
<protein>
    <submittedName>
        <fullName evidence="1">Uncharacterized protein</fullName>
    </submittedName>
</protein>
<dbReference type="EMBL" id="BAAARV010000069">
    <property type="protein sequence ID" value="GAA2369521.1"/>
    <property type="molecule type" value="Genomic_DNA"/>
</dbReference>
<proteinExistence type="predicted"/>